<feature type="domain" description="Organic solvent tolerance-like N-terminal" evidence="2">
    <location>
        <begin position="60"/>
        <end position="172"/>
    </location>
</feature>
<sequence>MKKSYDIIKLGSILLFVLMLVLTLSQAAAANVQIRAGRLDYQADWIDLEDGVTIFWEEYEIVSDRGEIDRPESITYLYDNVEVAFERGFINSDNLVIYMNEDELVFTDNVFLDYRRGQAEDDEDEGEERLELSSERLVYNTEAGTFDFEDDIEIRQAGRTIRAGAGTYNEAEDVFYFRSGVEIVEDDGDRITSETARLDLSEGDLFTAEGNVEIELQM</sequence>
<evidence type="ECO:0000256" key="1">
    <source>
        <dbReference type="SAM" id="SignalP"/>
    </source>
</evidence>
<feature type="signal peptide" evidence="1">
    <location>
        <begin position="1"/>
        <end position="29"/>
    </location>
</feature>
<dbReference type="AlphaFoldDB" id="A0A931ATS5"/>
<gene>
    <name evidence="3" type="ORF">I0Q91_11780</name>
</gene>
<dbReference type="EMBL" id="JADPIE010000007">
    <property type="protein sequence ID" value="MBF8437766.1"/>
    <property type="molecule type" value="Genomic_DNA"/>
</dbReference>
<name>A0A931ATS5_9FIRM</name>
<dbReference type="Gene3D" id="2.60.450.10">
    <property type="entry name" value="Lipopolysaccharide (LPS) transport protein A like domain"/>
    <property type="match status" value="1"/>
</dbReference>
<comment type="caution">
    <text evidence="3">The sequence shown here is derived from an EMBL/GenBank/DDBJ whole genome shotgun (WGS) entry which is preliminary data.</text>
</comment>
<dbReference type="Proteomes" id="UP000621436">
    <property type="component" value="Unassembled WGS sequence"/>
</dbReference>
<evidence type="ECO:0000313" key="4">
    <source>
        <dbReference type="Proteomes" id="UP000621436"/>
    </source>
</evidence>
<dbReference type="InterPro" id="IPR005653">
    <property type="entry name" value="OstA-like_N"/>
</dbReference>
<reference evidence="3" key="1">
    <citation type="submission" date="2020-11" db="EMBL/GenBank/DDBJ databases">
        <title>Halonatronomonas betainensis gen. nov., sp. nov. a novel haloalkaliphilic representative of the family Halanaerobiacae capable of betaine degradation.</title>
        <authorList>
            <person name="Boltyanskaya Y."/>
            <person name="Kevbrin V."/>
            <person name="Detkova E."/>
            <person name="Grouzdev D.S."/>
            <person name="Koziaeva V."/>
            <person name="Zhilina T."/>
        </authorList>
    </citation>
    <scope>NUCLEOTIDE SEQUENCE</scope>
    <source>
        <strain evidence="3">Z-7014</strain>
    </source>
</reference>
<keyword evidence="1" id="KW-0732">Signal</keyword>
<protein>
    <recommendedName>
        <fullName evidence="2">Organic solvent tolerance-like N-terminal domain-containing protein</fullName>
    </recommendedName>
</protein>
<evidence type="ECO:0000313" key="3">
    <source>
        <dbReference type="EMBL" id="MBF8437766.1"/>
    </source>
</evidence>
<organism evidence="3 4">
    <name type="scientific">Halonatronomonas betaini</name>
    <dbReference type="NCBI Taxonomy" id="2778430"/>
    <lineage>
        <taxon>Bacteria</taxon>
        <taxon>Bacillati</taxon>
        <taxon>Bacillota</taxon>
        <taxon>Clostridia</taxon>
        <taxon>Halanaerobiales</taxon>
        <taxon>Halarsenatibacteraceae</taxon>
        <taxon>Halonatronomonas</taxon>
    </lineage>
</organism>
<dbReference type="RefSeq" id="WP_270454776.1">
    <property type="nucleotide sequence ID" value="NZ_JADPIE010000007.1"/>
</dbReference>
<keyword evidence="4" id="KW-1185">Reference proteome</keyword>
<evidence type="ECO:0000259" key="2">
    <source>
        <dbReference type="Pfam" id="PF03968"/>
    </source>
</evidence>
<feature type="chain" id="PRO_5037510191" description="Organic solvent tolerance-like N-terminal domain-containing protein" evidence="1">
    <location>
        <begin position="30"/>
        <end position="218"/>
    </location>
</feature>
<dbReference type="Pfam" id="PF03968">
    <property type="entry name" value="LptD_N"/>
    <property type="match status" value="1"/>
</dbReference>
<proteinExistence type="predicted"/>
<accession>A0A931ATS5</accession>